<sequence>MTQYELGEKLNYSDKAISKWERGESIPDAYILKKMSELFHVSVDYLLSEHSEKEKKFKMPHSNHSVIAKISIAGIWTAAILTFVVLWILDRVEWLVFVYPVPISLIVLLVFNSVWGKFKNNFYIISALLWCIIGTVYLTLIDYNWWIIFILGVPSEINVYLCFKLKRRPKI</sequence>
<dbReference type="Gene3D" id="1.10.260.40">
    <property type="entry name" value="lambda repressor-like DNA-binding domains"/>
    <property type="match status" value="1"/>
</dbReference>
<evidence type="ECO:0000259" key="3">
    <source>
        <dbReference type="PROSITE" id="PS50943"/>
    </source>
</evidence>
<keyword evidence="1" id="KW-0238">DNA-binding</keyword>
<feature type="transmembrane region" description="Helical" evidence="2">
    <location>
        <begin position="94"/>
        <end position="115"/>
    </location>
</feature>
<feature type="transmembrane region" description="Helical" evidence="2">
    <location>
        <begin position="146"/>
        <end position="163"/>
    </location>
</feature>
<comment type="caution">
    <text evidence="4">The sequence shown here is derived from an EMBL/GenBank/DDBJ whole genome shotgun (WGS) entry which is preliminary data.</text>
</comment>
<feature type="transmembrane region" description="Helical" evidence="2">
    <location>
        <begin position="66"/>
        <end position="88"/>
    </location>
</feature>
<dbReference type="InterPro" id="IPR010982">
    <property type="entry name" value="Lambda_DNA-bd_dom_sf"/>
</dbReference>
<accession>A0A645EPU3</accession>
<dbReference type="AlphaFoldDB" id="A0A645EPU3"/>
<gene>
    <name evidence="4" type="ORF">SDC9_150519</name>
</gene>
<name>A0A645EPU3_9ZZZZ</name>
<feature type="domain" description="HTH cro/C1-type" evidence="3">
    <location>
        <begin position="1"/>
        <end position="46"/>
    </location>
</feature>
<keyword evidence="2" id="KW-1133">Transmembrane helix</keyword>
<keyword evidence="2" id="KW-0472">Membrane</keyword>
<evidence type="ECO:0000256" key="1">
    <source>
        <dbReference type="ARBA" id="ARBA00023125"/>
    </source>
</evidence>
<dbReference type="EMBL" id="VSSQ01049218">
    <property type="protein sequence ID" value="MPN03292.1"/>
    <property type="molecule type" value="Genomic_DNA"/>
</dbReference>
<protein>
    <recommendedName>
        <fullName evidence="3">HTH cro/C1-type domain-containing protein</fullName>
    </recommendedName>
</protein>
<dbReference type="SUPFAM" id="SSF47413">
    <property type="entry name" value="lambda repressor-like DNA-binding domains"/>
    <property type="match status" value="1"/>
</dbReference>
<dbReference type="InterPro" id="IPR001387">
    <property type="entry name" value="Cro/C1-type_HTH"/>
</dbReference>
<evidence type="ECO:0000313" key="4">
    <source>
        <dbReference type="EMBL" id="MPN03292.1"/>
    </source>
</evidence>
<dbReference type="GO" id="GO:0003677">
    <property type="term" value="F:DNA binding"/>
    <property type="evidence" value="ECO:0007669"/>
    <property type="project" value="UniProtKB-KW"/>
</dbReference>
<dbReference type="Pfam" id="PF01381">
    <property type="entry name" value="HTH_3"/>
    <property type="match status" value="1"/>
</dbReference>
<reference evidence="4" key="1">
    <citation type="submission" date="2019-08" db="EMBL/GenBank/DDBJ databases">
        <authorList>
            <person name="Kucharzyk K."/>
            <person name="Murdoch R.W."/>
            <person name="Higgins S."/>
            <person name="Loffler F."/>
        </authorList>
    </citation>
    <scope>NUCLEOTIDE SEQUENCE</scope>
</reference>
<evidence type="ECO:0000256" key="2">
    <source>
        <dbReference type="SAM" id="Phobius"/>
    </source>
</evidence>
<organism evidence="4">
    <name type="scientific">bioreactor metagenome</name>
    <dbReference type="NCBI Taxonomy" id="1076179"/>
    <lineage>
        <taxon>unclassified sequences</taxon>
        <taxon>metagenomes</taxon>
        <taxon>ecological metagenomes</taxon>
    </lineage>
</organism>
<dbReference type="SMART" id="SM00530">
    <property type="entry name" value="HTH_XRE"/>
    <property type="match status" value="1"/>
</dbReference>
<dbReference type="CDD" id="cd00093">
    <property type="entry name" value="HTH_XRE"/>
    <property type="match status" value="1"/>
</dbReference>
<dbReference type="PANTHER" id="PTHR46558">
    <property type="entry name" value="TRACRIPTIONAL REGULATORY PROTEIN-RELATED-RELATED"/>
    <property type="match status" value="1"/>
</dbReference>
<dbReference type="PANTHER" id="PTHR46558:SF13">
    <property type="entry name" value="HTH-TYPE TRANSCRIPTIONAL REGULATOR IMMR"/>
    <property type="match status" value="1"/>
</dbReference>
<proteinExistence type="predicted"/>
<feature type="transmembrane region" description="Helical" evidence="2">
    <location>
        <begin position="122"/>
        <end position="140"/>
    </location>
</feature>
<keyword evidence="2" id="KW-0812">Transmembrane</keyword>
<dbReference type="PROSITE" id="PS50943">
    <property type="entry name" value="HTH_CROC1"/>
    <property type="match status" value="1"/>
</dbReference>